<name>A0A5K7SBY5_9BACT</name>
<reference evidence="2" key="1">
    <citation type="journal article" date="2020" name="Int. J. Syst. Evol. Microbiol.">
        <title>Aquipluma nitroreducens gen. nov. sp. nov., a novel facultatively anaerobic bacterium isolated from a freshwater lake.</title>
        <authorList>
            <person name="Watanabe M."/>
            <person name="Kojima H."/>
            <person name="Fukui M."/>
        </authorList>
    </citation>
    <scope>NUCLEOTIDE SEQUENCE</scope>
    <source>
        <strain evidence="2">MeG22</strain>
    </source>
</reference>
<gene>
    <name evidence="2" type="ORF">AQPE_2992</name>
</gene>
<dbReference type="Proteomes" id="UP001193389">
    <property type="component" value="Chromosome"/>
</dbReference>
<evidence type="ECO:0000313" key="3">
    <source>
        <dbReference type="Proteomes" id="UP001193389"/>
    </source>
</evidence>
<dbReference type="KEGG" id="anf:AQPE_2992"/>
<organism evidence="2 3">
    <name type="scientific">Aquipluma nitroreducens</name>
    <dbReference type="NCBI Taxonomy" id="2010828"/>
    <lineage>
        <taxon>Bacteria</taxon>
        <taxon>Pseudomonadati</taxon>
        <taxon>Bacteroidota</taxon>
        <taxon>Bacteroidia</taxon>
        <taxon>Marinilabiliales</taxon>
        <taxon>Prolixibacteraceae</taxon>
        <taxon>Aquipluma</taxon>
    </lineage>
</organism>
<proteinExistence type="predicted"/>
<evidence type="ECO:0000256" key="1">
    <source>
        <dbReference type="SAM" id="Phobius"/>
    </source>
</evidence>
<dbReference type="EMBL" id="AP018694">
    <property type="protein sequence ID" value="BBE18824.1"/>
    <property type="molecule type" value="Genomic_DNA"/>
</dbReference>
<keyword evidence="1" id="KW-1133">Transmembrane helix</keyword>
<feature type="transmembrane region" description="Helical" evidence="1">
    <location>
        <begin position="16"/>
        <end position="35"/>
    </location>
</feature>
<keyword evidence="1" id="KW-0812">Transmembrane</keyword>
<accession>A0A5K7SBY5</accession>
<protein>
    <submittedName>
        <fullName evidence="2">Uncharacterized protein</fullName>
    </submittedName>
</protein>
<keyword evidence="3" id="KW-1185">Reference proteome</keyword>
<dbReference type="AlphaFoldDB" id="A0A5K7SBY5"/>
<keyword evidence="1" id="KW-0472">Membrane</keyword>
<evidence type="ECO:0000313" key="2">
    <source>
        <dbReference type="EMBL" id="BBE18824.1"/>
    </source>
</evidence>
<sequence length="37" mass="4270">MGFLIMTIGALNFRLYFSYSKQLYLLLGFTAFITLSD</sequence>